<dbReference type="Gene3D" id="3.40.190.290">
    <property type="match status" value="1"/>
</dbReference>
<proteinExistence type="predicted"/>
<dbReference type="GO" id="GO:0006355">
    <property type="term" value="P:regulation of DNA-templated transcription"/>
    <property type="evidence" value="ECO:0007669"/>
    <property type="project" value="TreeGrafter"/>
</dbReference>
<dbReference type="Pfam" id="PF03466">
    <property type="entry name" value="LysR_substrate"/>
    <property type="match status" value="1"/>
</dbReference>
<protein>
    <recommendedName>
        <fullName evidence="1">LysR substrate-binding domain-containing protein</fullName>
    </recommendedName>
</protein>
<organism evidence="2">
    <name type="scientific">marine sediment metagenome</name>
    <dbReference type="NCBI Taxonomy" id="412755"/>
    <lineage>
        <taxon>unclassified sequences</taxon>
        <taxon>metagenomes</taxon>
        <taxon>ecological metagenomes</taxon>
    </lineage>
</organism>
<reference evidence="2" key="1">
    <citation type="journal article" date="2015" name="Nature">
        <title>Complex archaea that bridge the gap between prokaryotes and eukaryotes.</title>
        <authorList>
            <person name="Spang A."/>
            <person name="Saw J.H."/>
            <person name="Jorgensen S.L."/>
            <person name="Zaremba-Niedzwiedzka K."/>
            <person name="Martijn J."/>
            <person name="Lind A.E."/>
            <person name="van Eijk R."/>
            <person name="Schleper C."/>
            <person name="Guy L."/>
            <person name="Ettema T.J."/>
        </authorList>
    </citation>
    <scope>NUCLEOTIDE SEQUENCE</scope>
</reference>
<accession>A0A0F9KHB0</accession>
<evidence type="ECO:0000313" key="2">
    <source>
        <dbReference type="EMBL" id="KKM74136.1"/>
    </source>
</evidence>
<dbReference type="InterPro" id="IPR050950">
    <property type="entry name" value="HTH-type_LysR_regulators"/>
</dbReference>
<dbReference type="PANTHER" id="PTHR30419">
    <property type="entry name" value="HTH-TYPE TRANSCRIPTIONAL REGULATOR YBHD"/>
    <property type="match status" value="1"/>
</dbReference>
<comment type="caution">
    <text evidence="2">The sequence shown here is derived from an EMBL/GenBank/DDBJ whole genome shotgun (WGS) entry which is preliminary data.</text>
</comment>
<dbReference type="PANTHER" id="PTHR30419:SF8">
    <property type="entry name" value="NITROGEN ASSIMILATION TRANSCRIPTIONAL ACTIVATOR-RELATED"/>
    <property type="match status" value="1"/>
</dbReference>
<dbReference type="AlphaFoldDB" id="A0A0F9KHB0"/>
<evidence type="ECO:0000259" key="1">
    <source>
        <dbReference type="Pfam" id="PF03466"/>
    </source>
</evidence>
<dbReference type="GO" id="GO:0005829">
    <property type="term" value="C:cytosol"/>
    <property type="evidence" value="ECO:0007669"/>
    <property type="project" value="TreeGrafter"/>
</dbReference>
<feature type="domain" description="LysR substrate-binding" evidence="1">
    <location>
        <begin position="8"/>
        <end position="123"/>
    </location>
</feature>
<sequence>PPTFRKENAKSISLADLAGNSVVMASNAAALRGNLDQETSKSGIKIESSFEVTHVQTMLAFARAGLGIALIPASTLPVPPDADLQVLHVTEPPLQRRLCLITAKGAVASKVSSELTRLILGHFQSNPLFVRPTRSIIP</sequence>
<dbReference type="InterPro" id="IPR005119">
    <property type="entry name" value="LysR_subst-bd"/>
</dbReference>
<gene>
    <name evidence="2" type="ORF">LCGC14_1403440</name>
</gene>
<feature type="non-terminal residue" evidence="2">
    <location>
        <position position="1"/>
    </location>
</feature>
<dbReference type="EMBL" id="LAZR01009189">
    <property type="protein sequence ID" value="KKM74136.1"/>
    <property type="molecule type" value="Genomic_DNA"/>
</dbReference>
<dbReference type="SUPFAM" id="SSF53850">
    <property type="entry name" value="Periplasmic binding protein-like II"/>
    <property type="match status" value="1"/>
</dbReference>
<name>A0A0F9KHB0_9ZZZZ</name>